<dbReference type="Pfam" id="PF17921">
    <property type="entry name" value="Integrase_H2C2"/>
    <property type="match status" value="1"/>
</dbReference>
<feature type="domain" description="Integrase catalytic" evidence="5">
    <location>
        <begin position="1683"/>
        <end position="1873"/>
    </location>
</feature>
<accession>A0A6P6LZD7</accession>
<dbReference type="InterPro" id="IPR005312">
    <property type="entry name" value="DUF1759"/>
</dbReference>
<evidence type="ECO:0000256" key="1">
    <source>
        <dbReference type="PROSITE-ProRule" id="PRU00047"/>
    </source>
</evidence>
<keyword evidence="2" id="KW-0175">Coiled coil</keyword>
<dbReference type="InterPro" id="IPR036397">
    <property type="entry name" value="RNaseH_sf"/>
</dbReference>
<feature type="domain" description="CCHC-type" evidence="4">
    <location>
        <begin position="635"/>
        <end position="650"/>
    </location>
</feature>
<evidence type="ECO:0000259" key="4">
    <source>
        <dbReference type="PROSITE" id="PS50158"/>
    </source>
</evidence>
<evidence type="ECO:0000313" key="6">
    <source>
        <dbReference type="Proteomes" id="UP000515129"/>
    </source>
</evidence>
<feature type="coiled-coil region" evidence="2">
    <location>
        <begin position="10"/>
        <end position="44"/>
    </location>
</feature>
<dbReference type="GeneID" id="113062978"/>
<protein>
    <submittedName>
        <fullName evidence="7">Uncharacterized protein LOC113062978</fullName>
    </submittedName>
</protein>
<gene>
    <name evidence="7" type="primary">LOC113062978</name>
</gene>
<dbReference type="Pfam" id="PF05380">
    <property type="entry name" value="Peptidase_A17"/>
    <property type="match status" value="1"/>
</dbReference>
<dbReference type="InterPro" id="IPR001878">
    <property type="entry name" value="Znf_CCHC"/>
</dbReference>
<feature type="region of interest" description="Disordered" evidence="3">
    <location>
        <begin position="55"/>
        <end position="83"/>
    </location>
</feature>
<dbReference type="InterPro" id="IPR012337">
    <property type="entry name" value="RNaseH-like_sf"/>
</dbReference>
<dbReference type="InterPro" id="IPR008042">
    <property type="entry name" value="Retrotrans_Pao"/>
</dbReference>
<keyword evidence="1" id="KW-0479">Metal-binding</keyword>
<keyword evidence="6" id="KW-1185">Reference proteome</keyword>
<feature type="compositionally biased region" description="Basic and acidic residues" evidence="3">
    <location>
        <begin position="70"/>
        <end position="83"/>
    </location>
</feature>
<evidence type="ECO:0000256" key="2">
    <source>
        <dbReference type="SAM" id="Coils"/>
    </source>
</evidence>
<dbReference type="GO" id="GO:0015074">
    <property type="term" value="P:DNA integration"/>
    <property type="evidence" value="ECO:0007669"/>
    <property type="project" value="InterPro"/>
</dbReference>
<dbReference type="InterPro" id="IPR043502">
    <property type="entry name" value="DNA/RNA_pol_sf"/>
</dbReference>
<dbReference type="PANTHER" id="PTHR47331:SF5">
    <property type="entry name" value="RIBONUCLEASE H"/>
    <property type="match status" value="1"/>
</dbReference>
<name>A0A6P6LZD7_CARAU</name>
<sequence length="2002" mass="227410">MSVYGEKSQCGESSEQIETIQAELIRLNEQLKSQSNDVERERLESLIGDVHSKIQSLQTAMTEPIPSTSRTDEPRKSSRERKLTPKMQELKQQEVSQKESKFIKLYESWKDQVKATRTKLKGECSDQDLSDLMDSVEGMESQVKNVYELIRSQSVPSTEIRRKMDSCTAVTADLMGLMKVRMSEVGQEEFDANAEEARIHMVLDKEYAQSIFTTTSSKSIRSHRSSSSIDQQSITAKRAECAAQLAAKQAEIKMEEAIATQRLELKRLENQRDLQVIAAKLKVYSEADSGESCNDSIAASSDLASCPVMSSKEIKKEQACKNDNQEQKDHSNGDASIVQALHDTMVLSRLPAPEPSVFIGDPLKFLEWRTSFKALIERRCTNPADKLFYLQKYVSGEAQSVLEGSFYRKDDEAYEQAWEALNSRYGHPFVIQRAFREKLNDWPKISSRESVKLRQFSDFLTACSNAMPHIKGLQVLNDCEENQKMLQKLPDWLTSRWNRHVTMQLKQLEEYPTFKEFADFMAQEAEIACNPVTSFHALKLTQEKPSREVKRSKANAFITNVKASDKSRIVSKTYSVGVSNSVDSNRSDKVITVPSVSNSVTCRYCGENHSIHKCQTFASKSVEDKRKFILDNNLCFGCLRKGHNSKDCKSKATCSVCKKHHPTPLHEDRPSSTAVTFSHAMQAEQNTSSLSCCVDSGDGGSTSMIVPVWISSTSTPEREILVYALLDTQSSNTFVDQEVCERMGAISEPVKLKLTTMMGKDSIVQSERVSGLRVRGFTSYGLISLPPAYTRDFIPLERSHIPTPETARRWNHLKEIAQEIPMLLDCEVGLLIGYDCSRALAPRQVITGGDDEPYAIRTDLGWSIVGSSPKIAKSTEVTGLCHRVSVKELPNLTPTSIIRALESDFGDTNPRERSISQDDIQFMQLMNEKIHKNSEGHLEMPLPFKIRPQLPENKQLALVRLKRLKGKFEKDPKFKDDYVKFMEGVFKDGDAERVELQPKKGNVWYIPHQGVYHPKKPEKIRVVFDCSAKYDGTALNDHLLTGPDLTNGLTGVLCRFRKYPITIICDVERMFHRFHVSQEDRDYLRFLWWKNGDTNTEPKEYRMKVHLFGAASSPGCANYGMKYLACQNEREHPAAASFIKSNFYVDDGLISVENVDTAIKLVQEARIVCAKGKLRLHKFISNDKKVMESIPVSEQASGVQDVELGSDELPVQTVLGVKWSVNSDTFSFKVALDEKPATRRGVLSTVASVFDPLGFLAPFLLLGKKVLQEMCQRGIEWDDSLPKELMPQWTSWLNELKDLHNLQIARCFVPDYLGTVQRIELHHFSDASSYGYGQCSYIRVLSEDKVHCSFVIGKARVAPTKVVTIPRLELTAAVISSAVSRMLKEELELKIDQEYFWTDSKVVLGYINNEARRFHVFVANRVQRIRETTDPEQWHYIDSEQNPADHASRGLKVSELINSNWLTGPKFLWEREIITSETTPELLIGDPEIRATQVLQTKVASDEDFLERFNRFSKWHTALKVVARIQQLARHKAGKPINVEEMRNASIRLVKLAQRDAFKDEIQKLKQGKLPNSHPLFQLDPVLQDGVLRVGGRLKKAFLPLDTKHPAVLPRDGVVTRLIVDYCHEKTQHQGRGQTLNELRGNGYWVVGGSKVVANLIKQCVICRRARRTTETQMMADLPANRVDSSPPFSYCGMDCFGPFLCKQGRKEQKRYGLIFTCFSSRAIHIEMLEDLTTDAFINALRCFIALRGAVREIRSDQGTNFVGAKNELTKALEELDKERLTAYLSQKQCDFILNVPDASHMGGVWERQIRTIRSVLSWVLSQSAGRLDDASLRTFFYEAMSIINNRPLTSNNINDPKGLEPLTPNHLLTMKSSVPLPPPGKFVPEDLYARKRWRRVQYLTQQFWSRWRKEYLANIILRQRWHSPRRNVKIGDIVIVKEEQLPRNEWRLGLVLDACADEDGLVRKAKIQIGNRKLGKKGQRLTNPSILERPIHKLVVLVENN</sequence>
<dbReference type="Proteomes" id="UP000515129">
    <property type="component" value="Chromosome 45"/>
</dbReference>
<evidence type="ECO:0000259" key="5">
    <source>
        <dbReference type="PROSITE" id="PS50994"/>
    </source>
</evidence>
<dbReference type="Pfam" id="PF18701">
    <property type="entry name" value="DUF5641"/>
    <property type="match status" value="1"/>
</dbReference>
<dbReference type="Pfam" id="PF03564">
    <property type="entry name" value="DUF1759"/>
    <property type="match status" value="1"/>
</dbReference>
<dbReference type="InterPro" id="IPR041588">
    <property type="entry name" value="Integrase_H2C2"/>
</dbReference>
<dbReference type="InterPro" id="IPR040676">
    <property type="entry name" value="DUF5641"/>
</dbReference>
<dbReference type="CDD" id="cd01644">
    <property type="entry name" value="RT_pepA17"/>
    <property type="match status" value="1"/>
</dbReference>
<dbReference type="GO" id="GO:0003676">
    <property type="term" value="F:nucleic acid binding"/>
    <property type="evidence" value="ECO:0007669"/>
    <property type="project" value="InterPro"/>
</dbReference>
<dbReference type="InterPro" id="IPR001584">
    <property type="entry name" value="Integrase_cat-core"/>
</dbReference>
<dbReference type="Gene3D" id="3.30.420.10">
    <property type="entry name" value="Ribonuclease H-like superfamily/Ribonuclease H"/>
    <property type="match status" value="1"/>
</dbReference>
<dbReference type="SUPFAM" id="SSF56672">
    <property type="entry name" value="DNA/RNA polymerases"/>
    <property type="match status" value="1"/>
</dbReference>
<dbReference type="PANTHER" id="PTHR47331">
    <property type="entry name" value="PHD-TYPE DOMAIN-CONTAINING PROTEIN"/>
    <property type="match status" value="1"/>
</dbReference>
<evidence type="ECO:0000256" key="3">
    <source>
        <dbReference type="SAM" id="MobiDB-lite"/>
    </source>
</evidence>
<dbReference type="OrthoDB" id="8046937at2759"/>
<keyword evidence="1" id="KW-0862">Zinc</keyword>
<organism evidence="6 7">
    <name type="scientific">Carassius auratus</name>
    <name type="common">Goldfish</name>
    <dbReference type="NCBI Taxonomy" id="7957"/>
    <lineage>
        <taxon>Eukaryota</taxon>
        <taxon>Metazoa</taxon>
        <taxon>Chordata</taxon>
        <taxon>Craniata</taxon>
        <taxon>Vertebrata</taxon>
        <taxon>Euteleostomi</taxon>
        <taxon>Actinopterygii</taxon>
        <taxon>Neopterygii</taxon>
        <taxon>Teleostei</taxon>
        <taxon>Ostariophysi</taxon>
        <taxon>Cypriniformes</taxon>
        <taxon>Cyprinidae</taxon>
        <taxon>Cyprininae</taxon>
        <taxon>Carassius</taxon>
    </lineage>
</organism>
<keyword evidence="1" id="KW-0863">Zinc-finger</keyword>
<reference evidence="7" key="1">
    <citation type="submission" date="2025-08" db="UniProtKB">
        <authorList>
            <consortium name="RefSeq"/>
        </authorList>
    </citation>
    <scope>IDENTIFICATION</scope>
    <source>
        <strain evidence="7">Wakin</strain>
        <tissue evidence="7">Muscle</tissue>
    </source>
</reference>
<evidence type="ECO:0000313" key="7">
    <source>
        <dbReference type="RefSeq" id="XP_026088881.1"/>
    </source>
</evidence>
<proteinExistence type="predicted"/>
<dbReference type="GO" id="GO:0008270">
    <property type="term" value="F:zinc ion binding"/>
    <property type="evidence" value="ECO:0007669"/>
    <property type="project" value="UniProtKB-KW"/>
</dbReference>
<dbReference type="PROSITE" id="PS50158">
    <property type="entry name" value="ZF_CCHC"/>
    <property type="match status" value="1"/>
</dbReference>
<dbReference type="KEGG" id="caua:113062978"/>
<dbReference type="SUPFAM" id="SSF53098">
    <property type="entry name" value="Ribonuclease H-like"/>
    <property type="match status" value="1"/>
</dbReference>
<dbReference type="PROSITE" id="PS50994">
    <property type="entry name" value="INTEGRASE"/>
    <property type="match status" value="1"/>
</dbReference>
<dbReference type="RefSeq" id="XP_026088881.1">
    <property type="nucleotide sequence ID" value="XM_026233096.1"/>
</dbReference>
<feature type="compositionally biased region" description="Polar residues" evidence="3">
    <location>
        <begin position="55"/>
        <end position="69"/>
    </location>
</feature>